<reference evidence="2 3" key="1">
    <citation type="submission" date="2021-03" db="EMBL/GenBank/DDBJ databases">
        <title>Genomic Encyclopedia of Type Strains, Phase IV (KMG-IV): sequencing the most valuable type-strain genomes for metagenomic binning, comparative biology and taxonomic classification.</title>
        <authorList>
            <person name="Goeker M."/>
        </authorList>
    </citation>
    <scope>NUCLEOTIDE SEQUENCE [LARGE SCALE GENOMIC DNA]</scope>
    <source>
        <strain evidence="2 3">DSM 26048</strain>
    </source>
</reference>
<feature type="region of interest" description="Disordered" evidence="1">
    <location>
        <begin position="1"/>
        <end position="20"/>
    </location>
</feature>
<organism evidence="2 3">
    <name type="scientific">Paenibacillus eucommiae</name>
    <dbReference type="NCBI Taxonomy" id="1355755"/>
    <lineage>
        <taxon>Bacteria</taxon>
        <taxon>Bacillati</taxon>
        <taxon>Bacillota</taxon>
        <taxon>Bacilli</taxon>
        <taxon>Bacillales</taxon>
        <taxon>Paenibacillaceae</taxon>
        <taxon>Paenibacillus</taxon>
    </lineage>
</organism>
<accession>A0ABS4ISW5</accession>
<evidence type="ECO:0000313" key="3">
    <source>
        <dbReference type="Proteomes" id="UP001519287"/>
    </source>
</evidence>
<proteinExistence type="predicted"/>
<keyword evidence="3" id="KW-1185">Reference proteome</keyword>
<comment type="caution">
    <text evidence="2">The sequence shown here is derived from an EMBL/GenBank/DDBJ whole genome shotgun (WGS) entry which is preliminary data.</text>
</comment>
<feature type="non-terminal residue" evidence="2">
    <location>
        <position position="75"/>
    </location>
</feature>
<dbReference type="RefSeq" id="WP_209971414.1">
    <property type="nucleotide sequence ID" value="NZ_JAGGLB010000005.1"/>
</dbReference>
<name>A0ABS4ISW5_9BACL</name>
<gene>
    <name evidence="2" type="ORF">J2Z66_002273</name>
</gene>
<sequence length="75" mass="8642">MADKSKLSKKEGEGTDQKIRKASLPHDEAFKKLLQTFFAEFIALFFRNWINCWITVIRGSSCRNSLWTSSGKKQS</sequence>
<protein>
    <submittedName>
        <fullName evidence="2">Uncharacterized membrane protein YjjP (DUF1212 family)</fullName>
    </submittedName>
</protein>
<dbReference type="Proteomes" id="UP001519287">
    <property type="component" value="Unassembled WGS sequence"/>
</dbReference>
<dbReference type="EMBL" id="JAGGLB010000005">
    <property type="protein sequence ID" value="MBP1990667.1"/>
    <property type="molecule type" value="Genomic_DNA"/>
</dbReference>
<evidence type="ECO:0000313" key="2">
    <source>
        <dbReference type="EMBL" id="MBP1990667.1"/>
    </source>
</evidence>
<evidence type="ECO:0000256" key="1">
    <source>
        <dbReference type="SAM" id="MobiDB-lite"/>
    </source>
</evidence>